<reference evidence="1 2" key="1">
    <citation type="journal article" date="2013" name="Curr. Biol.">
        <title>The Genome of the Foraminiferan Reticulomyxa filosa.</title>
        <authorList>
            <person name="Glockner G."/>
            <person name="Hulsmann N."/>
            <person name="Schleicher M."/>
            <person name="Noegel A.A."/>
            <person name="Eichinger L."/>
            <person name="Gallinger C."/>
            <person name="Pawlowski J."/>
            <person name="Sierra R."/>
            <person name="Euteneuer U."/>
            <person name="Pillet L."/>
            <person name="Moustafa A."/>
            <person name="Platzer M."/>
            <person name="Groth M."/>
            <person name="Szafranski K."/>
            <person name="Schliwa M."/>
        </authorList>
    </citation>
    <scope>NUCLEOTIDE SEQUENCE [LARGE SCALE GENOMIC DNA]</scope>
</reference>
<protein>
    <submittedName>
        <fullName evidence="1">Uncharacterized protein</fullName>
    </submittedName>
</protein>
<comment type="caution">
    <text evidence="1">The sequence shown here is derived from an EMBL/GenBank/DDBJ whole genome shotgun (WGS) entry which is preliminary data.</text>
</comment>
<sequence length="173" mass="20348">MLIKRICWQKHLHSHINIQRFGYYEITENEIKCKVAISKQLELDENCIWSFDVHQSDITKGEVIETLRHLSSYKAQVHNQMLKNGGNAMIESLVFLFGWSFRMGYMTIAWKNQTLCIFTSLTEIIDSDRGITYELLLRLTETIQKSFDHNSVTCAVLLDIYAAYDRRNSQRYN</sequence>
<dbReference type="AlphaFoldDB" id="X6MWU9"/>
<keyword evidence="2" id="KW-1185">Reference proteome</keyword>
<accession>X6MWU9</accession>
<organism evidence="1 2">
    <name type="scientific">Reticulomyxa filosa</name>
    <dbReference type="NCBI Taxonomy" id="46433"/>
    <lineage>
        <taxon>Eukaryota</taxon>
        <taxon>Sar</taxon>
        <taxon>Rhizaria</taxon>
        <taxon>Retaria</taxon>
        <taxon>Foraminifera</taxon>
        <taxon>Monothalamids</taxon>
        <taxon>Reticulomyxidae</taxon>
        <taxon>Reticulomyxa</taxon>
    </lineage>
</organism>
<gene>
    <name evidence="1" type="ORF">RFI_18970</name>
</gene>
<dbReference type="EMBL" id="ASPP01015151">
    <property type="protein sequence ID" value="ETO18304.1"/>
    <property type="molecule type" value="Genomic_DNA"/>
</dbReference>
<name>X6MWU9_RETFI</name>
<dbReference type="Proteomes" id="UP000023152">
    <property type="component" value="Unassembled WGS sequence"/>
</dbReference>
<evidence type="ECO:0000313" key="1">
    <source>
        <dbReference type="EMBL" id="ETO18304.1"/>
    </source>
</evidence>
<proteinExistence type="predicted"/>
<evidence type="ECO:0000313" key="2">
    <source>
        <dbReference type="Proteomes" id="UP000023152"/>
    </source>
</evidence>